<evidence type="ECO:0000256" key="7">
    <source>
        <dbReference type="ARBA" id="ARBA00023180"/>
    </source>
</evidence>
<evidence type="ECO:0000256" key="5">
    <source>
        <dbReference type="ARBA" id="ARBA00023136"/>
    </source>
</evidence>
<feature type="compositionally biased region" description="Basic and acidic residues" evidence="8">
    <location>
        <begin position="1347"/>
        <end position="1366"/>
    </location>
</feature>
<protein>
    <submittedName>
        <fullName evidence="9">Uncharacterized protein</fullName>
    </submittedName>
</protein>
<accession>A0ABQ9H097</accession>
<dbReference type="EMBL" id="JARBHB010000008">
    <property type="protein sequence ID" value="KAJ8877672.1"/>
    <property type="molecule type" value="Genomic_DNA"/>
</dbReference>
<feature type="region of interest" description="Disordered" evidence="8">
    <location>
        <begin position="1134"/>
        <end position="1155"/>
    </location>
</feature>
<proteinExistence type="predicted"/>
<keyword evidence="2" id="KW-1003">Cell membrane</keyword>
<keyword evidence="3" id="KW-0812">Transmembrane</keyword>
<evidence type="ECO:0000256" key="8">
    <source>
        <dbReference type="SAM" id="MobiDB-lite"/>
    </source>
</evidence>
<dbReference type="PANTHER" id="PTHR42643">
    <property type="entry name" value="IONOTROPIC RECEPTOR 20A-RELATED"/>
    <property type="match status" value="1"/>
</dbReference>
<comment type="subcellular location">
    <subcellularLocation>
        <location evidence="1">Cell membrane</location>
        <topology evidence="1">Multi-pass membrane protein</topology>
    </subcellularLocation>
</comment>
<keyword evidence="7" id="KW-0325">Glycoprotein</keyword>
<keyword evidence="4" id="KW-1133">Transmembrane helix</keyword>
<evidence type="ECO:0000313" key="9">
    <source>
        <dbReference type="EMBL" id="KAJ8877672.1"/>
    </source>
</evidence>
<evidence type="ECO:0000256" key="1">
    <source>
        <dbReference type="ARBA" id="ARBA00004651"/>
    </source>
</evidence>
<organism evidence="9 10">
    <name type="scientific">Dryococelus australis</name>
    <dbReference type="NCBI Taxonomy" id="614101"/>
    <lineage>
        <taxon>Eukaryota</taxon>
        <taxon>Metazoa</taxon>
        <taxon>Ecdysozoa</taxon>
        <taxon>Arthropoda</taxon>
        <taxon>Hexapoda</taxon>
        <taxon>Insecta</taxon>
        <taxon>Pterygota</taxon>
        <taxon>Neoptera</taxon>
        <taxon>Polyneoptera</taxon>
        <taxon>Phasmatodea</taxon>
        <taxon>Verophasmatodea</taxon>
        <taxon>Anareolatae</taxon>
        <taxon>Phasmatidae</taxon>
        <taxon>Eurycanthinae</taxon>
        <taxon>Dryococelus</taxon>
    </lineage>
</organism>
<evidence type="ECO:0000256" key="2">
    <source>
        <dbReference type="ARBA" id="ARBA00022475"/>
    </source>
</evidence>
<evidence type="ECO:0000256" key="3">
    <source>
        <dbReference type="ARBA" id="ARBA00022692"/>
    </source>
</evidence>
<sequence>MIAGTEYLLMKSEGTYADCGVRAVWSCEQNISVQMVRFKLTHSDLVHTIVYITSLQVTVGLYCILRSSVTNDLTCCCPTHGSSGIREVFSCKSVIVSETCRAGLINCDPFAKPMRVIVVNMERRRNEGAGKTEYPRENQMTNAIVMHNSHLQKSGDPARAFPSGRDMFHALRDIPLYEHSYISRRDFCTVARNSQRVASFTSDLPACVVIVILKMPTFMLFHWVRFRGVALVSRAMRASADNGPCFEIGARVRVYTRIEPRRLNNARESALVFRDYILSRHALCGFWPVKSKKESVSSLLQKPVHKWHMPGRVRANHRRAILKLPDSDWLKRHVANKEKKTAGTAVGLDVSHLYPYCKNTGSVGVYVRTRHRPIGPYHTGYYPILYSFHYWPVINQWRVELILTHSNRESSETDLASDWLLHAAGWAAGRQVGYHAPDWRTGVLVFYQADDAILLAHARGDPSFLSLLHTRSASQQRIREVVTATAFNIFIRNRETWKRHLFDINFKMIALEHYYRNEDFVTKMVVCTNNVIDKLRPDALGFLAVVSQDVFNDRLENNIVEHVHGRTSMAVVNLNVGIKDNLREMFPGELVYTGAISTISFVIWFSYEIDERFLQMLKCFKSLSLWNPQAPFVLVQNYFVEPNLREILFRTWEEHHITNLIVICPCEMSVDITLRGKYKICTFLYDQFSSWGTLIKVDNAVGKMLQTTEKMKNIKGYEITLLVTARRNDWTFSAMKSSFLANYECNPIITIFKRINGTLNVVRDKDNFTTSKRDPSIDIYGTLFIKHLKNQMTSSYPVDQTCLKILVPKSERIPQYMNIIIPLSKNLWKLYFCTVLLLVFVWKFVRLDASVELKTFVEVMRIAVTGVTIVTASKTSHRLFVSSCLILSLLTMNAYSGSLTSYLTTPHYYKDMDTLLELDESGLAIAIESVDGVNSLDDIIDQVDPSDEILVRLSPKSKFMRDSKQVLESMVLYRNVSLLAFASTINLFVRSSEYNLDGYPLLHIIGQCPYVGQVVYQYPHRSPYDDVINDQMFRFAEGGFLVKWYADDITHVQNFGTHLDKPSSLKPLSTGHVITSFAILCGGLLMKYWPLDELELSLKADFRRPSPHSQFEESQSSENVWRASESGSYVGTSDEFFKEEPSHPTKVISGRGKKRFGEEIQKQGSDTGGNKGGSHKPILSTRFVKTILIGVLSSHLHFMNNDQARAKHMQTKTVFTRAFLFSCSLTLNISVASSLLKIAVSNHRHMRIAGRPLFVRLEEVIRQHIDDVRSTSTCSIARQMGLPHSIVWDALQASNGSSLQDKSIACIKTFVWCGYDELYAFNVKIKKTTQFRNYTRQKAKSKYRNRISLERASQKQSSDTHKTSYDGVKRCRERKINIGAPGRVNSRHRLHRGYDIGAMEPLAAIARLDWHGNTFNYRLFTIK</sequence>
<keyword evidence="6" id="KW-0675">Receptor</keyword>
<dbReference type="InterPro" id="IPR052192">
    <property type="entry name" value="Insect_Ionotropic_Sensory_Rcpt"/>
</dbReference>
<reference evidence="9 10" key="1">
    <citation type="submission" date="2023-02" db="EMBL/GenBank/DDBJ databases">
        <title>LHISI_Scaffold_Assembly.</title>
        <authorList>
            <person name="Stuart O.P."/>
            <person name="Cleave R."/>
            <person name="Magrath M.J.L."/>
            <person name="Mikheyev A.S."/>
        </authorList>
    </citation>
    <scope>NUCLEOTIDE SEQUENCE [LARGE SCALE GENOMIC DNA]</scope>
    <source>
        <strain evidence="9">Daus_M_001</strain>
        <tissue evidence="9">Leg muscle</tissue>
    </source>
</reference>
<name>A0ABQ9H097_9NEOP</name>
<dbReference type="Proteomes" id="UP001159363">
    <property type="component" value="Chromosome 7"/>
</dbReference>
<keyword evidence="10" id="KW-1185">Reference proteome</keyword>
<evidence type="ECO:0000313" key="10">
    <source>
        <dbReference type="Proteomes" id="UP001159363"/>
    </source>
</evidence>
<comment type="caution">
    <text evidence="9">The sequence shown here is derived from an EMBL/GenBank/DDBJ whole genome shotgun (WGS) entry which is preliminary data.</text>
</comment>
<gene>
    <name evidence="9" type="ORF">PR048_022127</name>
</gene>
<keyword evidence="5" id="KW-0472">Membrane</keyword>
<feature type="region of interest" description="Disordered" evidence="8">
    <location>
        <begin position="1346"/>
        <end position="1366"/>
    </location>
</feature>
<evidence type="ECO:0000256" key="4">
    <source>
        <dbReference type="ARBA" id="ARBA00022989"/>
    </source>
</evidence>
<evidence type="ECO:0000256" key="6">
    <source>
        <dbReference type="ARBA" id="ARBA00023170"/>
    </source>
</evidence>
<dbReference type="PANTHER" id="PTHR42643:SF38">
    <property type="entry name" value="IONOTROPIC RECEPTOR 100A"/>
    <property type="match status" value="1"/>
</dbReference>